<dbReference type="PROSITE" id="PS51671">
    <property type="entry name" value="ACT"/>
    <property type="match status" value="1"/>
</dbReference>
<dbReference type="SMART" id="SM00919">
    <property type="entry name" value="Malic_M"/>
    <property type="match status" value="1"/>
</dbReference>
<dbReference type="AlphaFoldDB" id="A0AAU9E0Y8"/>
<evidence type="ECO:0000256" key="1">
    <source>
        <dbReference type="ARBA" id="ARBA00023002"/>
    </source>
</evidence>
<proteinExistence type="predicted"/>
<dbReference type="InterPro" id="IPR037062">
    <property type="entry name" value="Malic_N_dom_sf"/>
</dbReference>
<dbReference type="SUPFAM" id="SSF51735">
    <property type="entry name" value="NAD(P)-binding Rossmann-fold domains"/>
    <property type="match status" value="1"/>
</dbReference>
<dbReference type="GO" id="GO:0004470">
    <property type="term" value="F:malic enzyme activity"/>
    <property type="evidence" value="ECO:0007669"/>
    <property type="project" value="InterPro"/>
</dbReference>
<evidence type="ECO:0000313" key="4">
    <source>
        <dbReference type="Proteomes" id="UP001321582"/>
    </source>
</evidence>
<dbReference type="GO" id="GO:0016616">
    <property type="term" value="F:oxidoreductase activity, acting on the CH-OH group of donors, NAD or NADP as acceptor"/>
    <property type="evidence" value="ECO:0007669"/>
    <property type="project" value="InterPro"/>
</dbReference>
<dbReference type="KEGG" id="haby:HLVA_05940"/>
<reference evidence="3 4" key="1">
    <citation type="submission" date="2022-11" db="EMBL/GenBank/DDBJ databases">
        <title>Haliovirga abyssi gen. nov., sp. nov., a mesophilic fermentative bacterium isolated from the Iheya North hydrothermal field and the proposal of Haliovirgaceae fam. nov.</title>
        <authorList>
            <person name="Miyazaki U."/>
            <person name="Tame A."/>
            <person name="Miyazaki J."/>
            <person name="Takai K."/>
            <person name="Sawayama S."/>
            <person name="Kitajima M."/>
            <person name="Okamoto A."/>
            <person name="Nakagawa S."/>
        </authorList>
    </citation>
    <scope>NUCLEOTIDE SEQUENCE [LARGE SCALE GENOMIC DNA]</scope>
    <source>
        <strain evidence="3 4">IC12</strain>
    </source>
</reference>
<name>A0AAU9E0Y8_9FUSO</name>
<dbReference type="InterPro" id="IPR012301">
    <property type="entry name" value="Malic_N_dom"/>
</dbReference>
<gene>
    <name evidence="3" type="primary">mleA</name>
    <name evidence="3" type="ORF">HLVA_05940</name>
</gene>
<dbReference type="InterPro" id="IPR036291">
    <property type="entry name" value="NAD(P)-bd_dom_sf"/>
</dbReference>
<dbReference type="Gene3D" id="3.40.50.720">
    <property type="entry name" value="NAD(P)-binding Rossmann-like Domain"/>
    <property type="match status" value="1"/>
</dbReference>
<dbReference type="InterPro" id="IPR002912">
    <property type="entry name" value="ACT_dom"/>
</dbReference>
<dbReference type="PANTHER" id="PTHR43237">
    <property type="entry name" value="NADP-DEPENDENT MALIC ENZYME"/>
    <property type="match status" value="1"/>
</dbReference>
<dbReference type="SMART" id="SM01274">
    <property type="entry name" value="malic"/>
    <property type="match status" value="1"/>
</dbReference>
<dbReference type="Gene3D" id="3.40.50.10380">
    <property type="entry name" value="Malic enzyme, N-terminal domain"/>
    <property type="match status" value="1"/>
</dbReference>
<accession>A0AAU9E0Y8</accession>
<dbReference type="Proteomes" id="UP001321582">
    <property type="component" value="Chromosome"/>
</dbReference>
<keyword evidence="1" id="KW-0560">Oxidoreductase</keyword>
<sequence>MNFDDRVIRMIRVKILNKPGTFGKLADVIGTNEGSMGDIKVIRVGTKYITRDIKIYTKTLDKFNSIMKELKNIKGIKLIKDFDEIYQAHEGGLLETKSKVKIETISDLEKYYIPGIVKVARTINKDHNKKFEYTNIGNTVGIITNGTAILNFKSCKVEAAYSVMESAGAVLNEISGISATPLVVDTENKDEFISTIKNIYKNFGMIILEDISSPSSLGIERELQGLEIPIIDTNKYGNAIVVLAALINISKRVGINLKKSKVGLLGFGSKACGINEILKDYGVEKIIGFDIREEAIARMEDGNIEKKENINNLMEESDIIIGTSRVEGLIKFGMVQKDQIIISLSKPEPEIKAAIALKAGAKYAVDGRIVNPLLVIPGLIKGALEAKASEVTLNMMINAAETLAELSKEGEILPNVFDKGLHKKVSENVKKIAIEDGVAHLFEQEIEEDITEPEDEIFNKIKGINEWMSN</sequence>
<dbReference type="InterPro" id="IPR051674">
    <property type="entry name" value="Malate_Decarboxylase"/>
</dbReference>
<evidence type="ECO:0000259" key="2">
    <source>
        <dbReference type="PROSITE" id="PS51671"/>
    </source>
</evidence>
<keyword evidence="4" id="KW-1185">Reference proteome</keyword>
<dbReference type="RefSeq" id="WP_307904962.1">
    <property type="nucleotide sequence ID" value="NZ_AP027059.1"/>
</dbReference>
<organism evidence="3 4">
    <name type="scientific">Haliovirga abyssi</name>
    <dbReference type="NCBI Taxonomy" id="2996794"/>
    <lineage>
        <taxon>Bacteria</taxon>
        <taxon>Fusobacteriati</taxon>
        <taxon>Fusobacteriota</taxon>
        <taxon>Fusobacteriia</taxon>
        <taxon>Fusobacteriales</taxon>
        <taxon>Haliovirgaceae</taxon>
        <taxon>Haliovirga</taxon>
    </lineage>
</organism>
<dbReference type="GO" id="GO:0051287">
    <property type="term" value="F:NAD binding"/>
    <property type="evidence" value="ECO:0007669"/>
    <property type="project" value="InterPro"/>
</dbReference>
<dbReference type="EMBL" id="AP027059">
    <property type="protein sequence ID" value="BDU50025.1"/>
    <property type="molecule type" value="Genomic_DNA"/>
</dbReference>
<dbReference type="InterPro" id="IPR046346">
    <property type="entry name" value="Aminoacid_DH-like_N_sf"/>
</dbReference>
<protein>
    <submittedName>
        <fullName evidence="3">NAD-dependent malic enzyme</fullName>
    </submittedName>
</protein>
<dbReference type="PANTHER" id="PTHR43237:SF4">
    <property type="entry name" value="NADP-DEPENDENT MALIC ENZYME"/>
    <property type="match status" value="1"/>
</dbReference>
<dbReference type="SUPFAM" id="SSF53223">
    <property type="entry name" value="Aminoacid dehydrogenase-like, N-terminal domain"/>
    <property type="match status" value="1"/>
</dbReference>
<feature type="domain" description="ACT" evidence="2">
    <location>
        <begin position="10"/>
        <end position="84"/>
    </location>
</feature>
<dbReference type="InterPro" id="IPR012302">
    <property type="entry name" value="Malic_NAD-bd"/>
</dbReference>
<evidence type="ECO:0000313" key="3">
    <source>
        <dbReference type="EMBL" id="BDU50025.1"/>
    </source>
</evidence>